<dbReference type="Proteomes" id="UP001156706">
    <property type="component" value="Unassembled WGS sequence"/>
</dbReference>
<dbReference type="InterPro" id="IPR044925">
    <property type="entry name" value="His-Me_finger_sf"/>
</dbReference>
<reference evidence="5" key="1">
    <citation type="journal article" date="2019" name="Int. J. Syst. Evol. Microbiol.">
        <title>The Global Catalogue of Microorganisms (GCM) 10K type strain sequencing project: providing services to taxonomists for standard genome sequencing and annotation.</title>
        <authorList>
            <consortium name="The Broad Institute Genomics Platform"/>
            <consortium name="The Broad Institute Genome Sequencing Center for Infectious Disease"/>
            <person name="Wu L."/>
            <person name="Ma J."/>
        </authorList>
    </citation>
    <scope>NUCLEOTIDE SEQUENCE [LARGE SCALE GENOMIC DNA]</scope>
    <source>
        <strain evidence="5">NBRC 110044</strain>
    </source>
</reference>
<sequence length="438" mass="48902">MLQLEWNAEHQLVKATTTRSKGPGQANRITETHYGYDALGRRMSRQSRDWIAPAGAPTDAPAPAPTPPGHSAWFVWDGNRLLQEIVVNPQAADPAQRSQTHTTVYEPDSFIPLARLSWRTAAQDTALAPPQPADWMAQRIAFFDHAQATYSQQHGLAPDDADFLQQTAQAQAGPSKAPLNPVTITWYQCDHLGTPQELTAANGDIVWQASYKTWGNTATVEWVAADGAAQTRQLADPATFEHAQVQPLRFQGQYFDAETGLHYNRFRYYDPDVGRFVSNDPIGLAGGDNIYQYAPNPIAWVDPLGLNRFKKTTWGPCSKGTGLAYTVYQQDIDWDLVHKGKTNLQRALEGGAPYLMKNGVPQQIQLHHSRQQSVGPLFEVTTSTHRAASGKGREAMHPYGNQKNPDFPVDRQQFDKDREQYWKDRSGAEQRKRNGVCQ</sequence>
<dbReference type="Gene3D" id="2.180.10.10">
    <property type="entry name" value="RHS repeat-associated core"/>
    <property type="match status" value="1"/>
</dbReference>
<dbReference type="SUPFAM" id="SSF54060">
    <property type="entry name" value="His-Me finger endonucleases"/>
    <property type="match status" value="1"/>
</dbReference>
<evidence type="ECO:0000256" key="1">
    <source>
        <dbReference type="SAM" id="MobiDB-lite"/>
    </source>
</evidence>
<dbReference type="InterPro" id="IPR026834">
    <property type="entry name" value="LHH"/>
</dbReference>
<dbReference type="RefSeq" id="WP_284197311.1">
    <property type="nucleotide sequence ID" value="NZ_BSOG01000004.1"/>
</dbReference>
<comment type="caution">
    <text evidence="4">The sequence shown here is derived from an EMBL/GenBank/DDBJ whole genome shotgun (WGS) entry which is preliminary data.</text>
</comment>
<dbReference type="Pfam" id="PF03527">
    <property type="entry name" value="RHS"/>
    <property type="match status" value="1"/>
</dbReference>
<evidence type="ECO:0000313" key="4">
    <source>
        <dbReference type="EMBL" id="GLR14224.1"/>
    </source>
</evidence>
<proteinExistence type="predicted"/>
<feature type="domain" description="LHH" evidence="3">
    <location>
        <begin position="342"/>
        <end position="425"/>
    </location>
</feature>
<protein>
    <recommendedName>
        <fullName evidence="6">LHH domain-containing protein</fullName>
    </recommendedName>
</protein>
<feature type="region of interest" description="Disordered" evidence="1">
    <location>
        <begin position="385"/>
        <end position="438"/>
    </location>
</feature>
<gene>
    <name evidence="4" type="ORF">GCM10007907_30140</name>
</gene>
<dbReference type="InterPro" id="IPR050708">
    <property type="entry name" value="T6SS_VgrG/RHS"/>
</dbReference>
<feature type="compositionally biased region" description="Basic and acidic residues" evidence="1">
    <location>
        <begin position="408"/>
        <end position="432"/>
    </location>
</feature>
<dbReference type="EMBL" id="BSOG01000004">
    <property type="protein sequence ID" value="GLR14224.1"/>
    <property type="molecule type" value="Genomic_DNA"/>
</dbReference>
<accession>A0ABQ5YJW0</accession>
<evidence type="ECO:0000259" key="2">
    <source>
        <dbReference type="Pfam" id="PF03527"/>
    </source>
</evidence>
<name>A0ABQ5YJW0_9NEIS</name>
<dbReference type="InterPro" id="IPR001826">
    <property type="entry name" value="RHS"/>
</dbReference>
<dbReference type="Pfam" id="PF14411">
    <property type="entry name" value="LHH"/>
    <property type="match status" value="1"/>
</dbReference>
<dbReference type="PANTHER" id="PTHR32305:SF15">
    <property type="entry name" value="PROTEIN RHSA-RELATED"/>
    <property type="match status" value="1"/>
</dbReference>
<dbReference type="PANTHER" id="PTHR32305">
    <property type="match status" value="1"/>
</dbReference>
<evidence type="ECO:0008006" key="6">
    <source>
        <dbReference type="Google" id="ProtNLM"/>
    </source>
</evidence>
<dbReference type="NCBIfam" id="TIGR03696">
    <property type="entry name" value="Rhs_assc_core"/>
    <property type="match status" value="1"/>
</dbReference>
<feature type="domain" description="RHS protein conserved region" evidence="2">
    <location>
        <begin position="186"/>
        <end position="219"/>
    </location>
</feature>
<keyword evidence="5" id="KW-1185">Reference proteome</keyword>
<organism evidence="4 5">
    <name type="scientific">Chitinimonas prasina</name>
    <dbReference type="NCBI Taxonomy" id="1434937"/>
    <lineage>
        <taxon>Bacteria</taxon>
        <taxon>Pseudomonadati</taxon>
        <taxon>Pseudomonadota</taxon>
        <taxon>Betaproteobacteria</taxon>
        <taxon>Neisseriales</taxon>
        <taxon>Chitinibacteraceae</taxon>
        <taxon>Chitinimonas</taxon>
    </lineage>
</organism>
<evidence type="ECO:0000313" key="5">
    <source>
        <dbReference type="Proteomes" id="UP001156706"/>
    </source>
</evidence>
<evidence type="ECO:0000259" key="3">
    <source>
        <dbReference type="Pfam" id="PF14411"/>
    </source>
</evidence>
<dbReference type="InterPro" id="IPR022385">
    <property type="entry name" value="Rhs_assc_core"/>
</dbReference>